<dbReference type="EMBL" id="RQFU01000005">
    <property type="protein sequence ID" value="TGL24195.1"/>
    <property type="molecule type" value="Genomic_DNA"/>
</dbReference>
<gene>
    <name evidence="2" type="ORF">EHQ46_03480</name>
</gene>
<evidence type="ECO:0000313" key="3">
    <source>
        <dbReference type="Proteomes" id="UP000298200"/>
    </source>
</evidence>
<proteinExistence type="predicted"/>
<protein>
    <submittedName>
        <fullName evidence="2">DUF1554 domain-containing protein</fullName>
    </submittedName>
</protein>
<dbReference type="Gene3D" id="3.10.100.10">
    <property type="entry name" value="Mannose-Binding Protein A, subunit A"/>
    <property type="match status" value="1"/>
</dbReference>
<evidence type="ECO:0000313" key="2">
    <source>
        <dbReference type="EMBL" id="TGL24195.1"/>
    </source>
</evidence>
<dbReference type="Pfam" id="PF07588">
    <property type="entry name" value="DUF1554"/>
    <property type="match status" value="1"/>
</dbReference>
<accession>A0ABY2M8T2</accession>
<name>A0ABY2M8T2_9LEPT</name>
<dbReference type="RefSeq" id="WP_135633436.1">
    <property type="nucleotide sequence ID" value="NZ_RQFU01000005.1"/>
</dbReference>
<keyword evidence="3" id="KW-1185">Reference proteome</keyword>
<dbReference type="Proteomes" id="UP000298200">
    <property type="component" value="Unassembled WGS sequence"/>
</dbReference>
<dbReference type="InterPro" id="IPR016187">
    <property type="entry name" value="CTDL_fold"/>
</dbReference>
<evidence type="ECO:0000259" key="1">
    <source>
        <dbReference type="Pfam" id="PF07588"/>
    </source>
</evidence>
<organism evidence="2 3">
    <name type="scientific">Leptospira yanagawae</name>
    <dbReference type="NCBI Taxonomy" id="293069"/>
    <lineage>
        <taxon>Bacteria</taxon>
        <taxon>Pseudomonadati</taxon>
        <taxon>Spirochaetota</taxon>
        <taxon>Spirochaetia</taxon>
        <taxon>Leptospirales</taxon>
        <taxon>Leptospiraceae</taxon>
        <taxon>Leptospira</taxon>
    </lineage>
</organism>
<dbReference type="SUPFAM" id="SSF56436">
    <property type="entry name" value="C-type lectin-like"/>
    <property type="match status" value="1"/>
</dbReference>
<reference evidence="3" key="1">
    <citation type="journal article" date="2019" name="PLoS Negl. Trop. Dis.">
        <title>Revisiting the worldwide diversity of Leptospira species in the environment.</title>
        <authorList>
            <person name="Vincent A.T."/>
            <person name="Schiettekatte O."/>
            <person name="Bourhy P."/>
            <person name="Veyrier F.J."/>
            <person name="Picardeau M."/>
        </authorList>
    </citation>
    <scope>NUCLEOTIDE SEQUENCE [LARGE SCALE GENOMIC DNA]</scope>
    <source>
        <strain evidence="3">201800272</strain>
    </source>
</reference>
<dbReference type="InterPro" id="IPR016186">
    <property type="entry name" value="C-type_lectin-like/link_sf"/>
</dbReference>
<dbReference type="InterPro" id="IPR011448">
    <property type="entry name" value="DUF1554"/>
</dbReference>
<comment type="caution">
    <text evidence="2">The sequence shown here is derived from an EMBL/GenBank/DDBJ whole genome shotgun (WGS) entry which is preliminary data.</text>
</comment>
<feature type="domain" description="DUF1554" evidence="1">
    <location>
        <begin position="64"/>
        <end position="202"/>
    </location>
</feature>
<sequence length="223" mass="23896">MRFLFYAFVFLCIHCTQPTLNNPRDFESDSFRENESLLCLTGQSSFCQAAIPVCTTCRFFSTSITYNGARGGIAGADAKCMSDSKKPTEPARAVFKAFLVDDVNRIACTTSNCLTGGVSEHKDWILKPDTTYVRAVDGATIVTTNSVGIFTSQSGDAESPSVSTIFTGLATSGWQTRSGEHCSRWTDASNGAPVGVASNSNSLFFSTGGTDCDTQSVMLCVEQ</sequence>